<keyword evidence="4" id="KW-0067">ATP-binding</keyword>
<dbReference type="SMART" id="SM00382">
    <property type="entry name" value="AAA"/>
    <property type="match status" value="1"/>
</dbReference>
<evidence type="ECO:0000256" key="2">
    <source>
        <dbReference type="ARBA" id="ARBA00022448"/>
    </source>
</evidence>
<sequence>MIGRRKQVENYVANRKVIGMELLRKPLSELLQQEPYLESFFHSHGLSVEDKKENFLAVVNRLRRRELEDLGTSREFLLEGFVAFAEHARSVRNKKTIPVESIKVLGGTHKDGSPETLALEMRPGDMICLVGETGSGKSRLLADIEWMAQKDTPTNREVLINGNKPDSKYRFAVEHKMVAQLSQNMNFVMDLSVKEYIALHAESKMLEDSHELVDKILTKANELSGEPFEEDTCLTALSGGQSRALMVADTALLSQAPVVLIDELENAGIHRRKALELLTGESKIVLMATHDPILALHGHKRLVLKNGGVDQMITTSNEEKALLKQLEYMDKQMMDCRKALRRGEKLKVEKAC</sequence>
<dbReference type="SUPFAM" id="SSF52540">
    <property type="entry name" value="P-loop containing nucleoside triphosphate hydrolases"/>
    <property type="match status" value="1"/>
</dbReference>
<gene>
    <name evidence="6" type="ORF">SAMN05192546_10483</name>
</gene>
<dbReference type="InterPro" id="IPR003439">
    <property type="entry name" value="ABC_transporter-like_ATP-bd"/>
</dbReference>
<protein>
    <submittedName>
        <fullName evidence="6">ABC-type lipoprotein export system, ATPase component</fullName>
    </submittedName>
</protein>
<dbReference type="PANTHER" id="PTHR43117:SF4">
    <property type="entry name" value="OSMOPROTECTANT IMPORT ATP-BINDING PROTEIN OSMV"/>
    <property type="match status" value="1"/>
</dbReference>
<dbReference type="InterPro" id="IPR017871">
    <property type="entry name" value="ABC_transporter-like_CS"/>
</dbReference>
<name>A0A1H3MD01_9FIRM</name>
<accession>A0A1H3MD01</accession>
<organism evidence="6 7">
    <name type="scientific">Tindallia californiensis</name>
    <dbReference type="NCBI Taxonomy" id="159292"/>
    <lineage>
        <taxon>Bacteria</taxon>
        <taxon>Bacillati</taxon>
        <taxon>Bacillota</taxon>
        <taxon>Clostridia</taxon>
        <taxon>Peptostreptococcales</taxon>
        <taxon>Tindalliaceae</taxon>
        <taxon>Tindallia</taxon>
    </lineage>
</organism>
<dbReference type="PROSITE" id="PS00211">
    <property type="entry name" value="ABC_TRANSPORTER_1"/>
    <property type="match status" value="1"/>
</dbReference>
<dbReference type="PROSITE" id="PS50893">
    <property type="entry name" value="ABC_TRANSPORTER_2"/>
    <property type="match status" value="1"/>
</dbReference>
<dbReference type="Gene3D" id="3.40.50.300">
    <property type="entry name" value="P-loop containing nucleotide triphosphate hydrolases"/>
    <property type="match status" value="1"/>
</dbReference>
<dbReference type="Pfam" id="PF00005">
    <property type="entry name" value="ABC_tran"/>
    <property type="match status" value="1"/>
</dbReference>
<dbReference type="Proteomes" id="UP000199230">
    <property type="component" value="Unassembled WGS sequence"/>
</dbReference>
<evidence type="ECO:0000256" key="4">
    <source>
        <dbReference type="ARBA" id="ARBA00022840"/>
    </source>
</evidence>
<keyword evidence="2" id="KW-0813">Transport</keyword>
<dbReference type="STRING" id="159292.SAMN05192546_10483"/>
<evidence type="ECO:0000313" key="7">
    <source>
        <dbReference type="Proteomes" id="UP000199230"/>
    </source>
</evidence>
<dbReference type="InterPro" id="IPR027417">
    <property type="entry name" value="P-loop_NTPase"/>
</dbReference>
<evidence type="ECO:0000259" key="5">
    <source>
        <dbReference type="PROSITE" id="PS50893"/>
    </source>
</evidence>
<evidence type="ECO:0000256" key="1">
    <source>
        <dbReference type="ARBA" id="ARBA00005417"/>
    </source>
</evidence>
<dbReference type="AlphaFoldDB" id="A0A1H3MD01"/>
<dbReference type="InterPro" id="IPR003593">
    <property type="entry name" value="AAA+_ATPase"/>
</dbReference>
<evidence type="ECO:0000313" key="6">
    <source>
        <dbReference type="EMBL" id="SDY74463.1"/>
    </source>
</evidence>
<feature type="domain" description="ABC transporter" evidence="5">
    <location>
        <begin position="97"/>
        <end position="332"/>
    </location>
</feature>
<dbReference type="EMBL" id="FNPV01000004">
    <property type="protein sequence ID" value="SDY74463.1"/>
    <property type="molecule type" value="Genomic_DNA"/>
</dbReference>
<dbReference type="GO" id="GO:0005524">
    <property type="term" value="F:ATP binding"/>
    <property type="evidence" value="ECO:0007669"/>
    <property type="project" value="UniProtKB-KW"/>
</dbReference>
<dbReference type="PANTHER" id="PTHR43117">
    <property type="entry name" value="OSMOPROTECTANT IMPORT ATP-BINDING PROTEIN OSMV"/>
    <property type="match status" value="1"/>
</dbReference>
<proteinExistence type="inferred from homology"/>
<keyword evidence="7" id="KW-1185">Reference proteome</keyword>
<keyword evidence="3" id="KW-0547">Nucleotide-binding</keyword>
<dbReference type="GO" id="GO:0016887">
    <property type="term" value="F:ATP hydrolysis activity"/>
    <property type="evidence" value="ECO:0007669"/>
    <property type="project" value="InterPro"/>
</dbReference>
<comment type="similarity">
    <text evidence="1">Belongs to the ABC transporter superfamily.</text>
</comment>
<evidence type="ECO:0000256" key="3">
    <source>
        <dbReference type="ARBA" id="ARBA00022741"/>
    </source>
</evidence>
<reference evidence="6 7" key="1">
    <citation type="submission" date="2016-10" db="EMBL/GenBank/DDBJ databases">
        <authorList>
            <person name="de Groot N.N."/>
        </authorList>
    </citation>
    <scope>NUCLEOTIDE SEQUENCE [LARGE SCALE GENOMIC DNA]</scope>
    <source>
        <strain evidence="6 7">APO</strain>
    </source>
</reference>
<keyword evidence="6" id="KW-0449">Lipoprotein</keyword>